<keyword evidence="1" id="KW-0833">Ubl conjugation pathway</keyword>
<evidence type="ECO:0000256" key="1">
    <source>
        <dbReference type="ARBA" id="ARBA00022786"/>
    </source>
</evidence>
<feature type="compositionally biased region" description="Low complexity" evidence="4">
    <location>
        <begin position="328"/>
        <end position="343"/>
    </location>
</feature>
<dbReference type="Gramene" id="GBG82979">
    <property type="protein sequence ID" value="GBG82979"/>
    <property type="gene ID" value="CBR_g36505"/>
</dbReference>
<feature type="compositionally biased region" description="Polar residues" evidence="4">
    <location>
        <begin position="352"/>
        <end position="364"/>
    </location>
</feature>
<evidence type="ECO:0000256" key="4">
    <source>
        <dbReference type="SAM" id="MobiDB-lite"/>
    </source>
</evidence>
<evidence type="ECO:0000313" key="6">
    <source>
        <dbReference type="EMBL" id="GBG82979.1"/>
    </source>
</evidence>
<feature type="compositionally biased region" description="Acidic residues" evidence="4">
    <location>
        <begin position="417"/>
        <end position="426"/>
    </location>
</feature>
<organism evidence="6 7">
    <name type="scientific">Chara braunii</name>
    <name type="common">Braun's stonewort</name>
    <dbReference type="NCBI Taxonomy" id="69332"/>
    <lineage>
        <taxon>Eukaryota</taxon>
        <taxon>Viridiplantae</taxon>
        <taxon>Streptophyta</taxon>
        <taxon>Charophyceae</taxon>
        <taxon>Charales</taxon>
        <taxon>Characeae</taxon>
        <taxon>Chara</taxon>
    </lineage>
</organism>
<dbReference type="InterPro" id="IPR011009">
    <property type="entry name" value="Kinase-like_dom_sf"/>
</dbReference>
<feature type="region of interest" description="Disordered" evidence="4">
    <location>
        <begin position="320"/>
        <end position="371"/>
    </location>
</feature>
<dbReference type="PANTHER" id="PTHR45647:SF139">
    <property type="entry name" value="OS02G0152300 PROTEIN"/>
    <property type="match status" value="1"/>
</dbReference>
<feature type="compositionally biased region" description="Polar residues" evidence="4">
    <location>
        <begin position="482"/>
        <end position="497"/>
    </location>
</feature>
<proteinExistence type="predicted"/>
<dbReference type="Pfam" id="PF00400">
    <property type="entry name" value="WD40"/>
    <property type="match status" value="1"/>
</dbReference>
<evidence type="ECO:0000259" key="5">
    <source>
        <dbReference type="PROSITE" id="PS50011"/>
    </source>
</evidence>
<dbReference type="InterPro" id="IPR015943">
    <property type="entry name" value="WD40/YVTN_repeat-like_dom_sf"/>
</dbReference>
<dbReference type="PROSITE" id="PS50082">
    <property type="entry name" value="WD_REPEATS_2"/>
    <property type="match status" value="1"/>
</dbReference>
<dbReference type="PROSITE" id="PS50011">
    <property type="entry name" value="PROTEIN_KINASE_DOM"/>
    <property type="match status" value="1"/>
</dbReference>
<dbReference type="PROSITE" id="PS50294">
    <property type="entry name" value="WD_REPEATS_REGION"/>
    <property type="match status" value="1"/>
</dbReference>
<dbReference type="InterPro" id="IPR001680">
    <property type="entry name" value="WD40_rpt"/>
</dbReference>
<keyword evidence="3" id="KW-0175">Coiled coil</keyword>
<feature type="region of interest" description="Disordered" evidence="4">
    <location>
        <begin position="564"/>
        <end position="629"/>
    </location>
</feature>
<dbReference type="InterPro" id="IPR051348">
    <property type="entry name" value="U-box_ubiquitin_ligases"/>
</dbReference>
<dbReference type="Gene3D" id="2.130.10.10">
    <property type="entry name" value="YVTN repeat-like/Quinoprotein amine dehydrogenase"/>
    <property type="match status" value="1"/>
</dbReference>
<feature type="coiled-coil region" evidence="3">
    <location>
        <begin position="690"/>
        <end position="773"/>
    </location>
</feature>
<feature type="domain" description="Protein kinase" evidence="5">
    <location>
        <begin position="791"/>
        <end position="1090"/>
    </location>
</feature>
<comment type="caution">
    <text evidence="6">The sequence shown here is derived from an EMBL/GenBank/DDBJ whole genome shotgun (WGS) entry which is preliminary data.</text>
</comment>
<feature type="repeat" description="WD" evidence="2">
    <location>
        <begin position="129"/>
        <end position="171"/>
    </location>
</feature>
<keyword evidence="2" id="KW-0853">WD repeat</keyword>
<dbReference type="InterPro" id="IPR036322">
    <property type="entry name" value="WD40_repeat_dom_sf"/>
</dbReference>
<feature type="region of interest" description="Disordered" evidence="4">
    <location>
        <begin position="412"/>
        <end position="434"/>
    </location>
</feature>
<dbReference type="Pfam" id="PF00069">
    <property type="entry name" value="Pkinase"/>
    <property type="match status" value="1"/>
</dbReference>
<keyword evidence="7" id="KW-1185">Reference proteome</keyword>
<feature type="compositionally biased region" description="Basic and acidic residues" evidence="4">
    <location>
        <begin position="603"/>
        <end position="629"/>
    </location>
</feature>
<name>A0A388LKY4_CHABU</name>
<feature type="region of interest" description="Disordered" evidence="4">
    <location>
        <begin position="525"/>
        <end position="549"/>
    </location>
</feature>
<dbReference type="Gene3D" id="3.30.200.20">
    <property type="entry name" value="Phosphorylase Kinase, domain 1"/>
    <property type="match status" value="1"/>
</dbReference>
<dbReference type="AlphaFoldDB" id="A0A388LKY4"/>
<dbReference type="SMART" id="SM00320">
    <property type="entry name" value="WD40"/>
    <property type="match status" value="4"/>
</dbReference>
<dbReference type="GO" id="GO:0005524">
    <property type="term" value="F:ATP binding"/>
    <property type="evidence" value="ECO:0007669"/>
    <property type="project" value="InterPro"/>
</dbReference>
<dbReference type="Proteomes" id="UP000265515">
    <property type="component" value="Unassembled WGS sequence"/>
</dbReference>
<dbReference type="SUPFAM" id="SSF56112">
    <property type="entry name" value="Protein kinase-like (PK-like)"/>
    <property type="match status" value="1"/>
</dbReference>
<protein>
    <recommendedName>
        <fullName evidence="5">Protein kinase domain-containing protein</fullName>
    </recommendedName>
</protein>
<sequence length="1110" mass="122926">MFVPNGKDLHIHDYETGKAISLWRIPKEYDVQGAKFIVQKNWIVLRHATGFLVCPVDGLNPPLHHSCCGAREPPFDKLQAADLPSLPIIKEEKMCTPRIAVHQSLPYLLSGSGHIVLWDWDRNWEKTSFKGHSRSVTDVIFHPADPRVFASASYDGTVKVWSTESNSAVRTLRAPNMRRVNRIQFCTGLLNQKKKKLLVSTTNGLEPFARVWDYENSVCIAKLGEGRVRHGIIGAFSYPTLPYIFTASREGGIKAWRKSNYKLVSSHWPCQRAGGTLSGGPGQGAGSVVAVTPCQNCNVFVMALRGAFLVVEVRMTGVGEEGHPEPLQGESVSESGSDSVSQSALGPVYEPQQVSAMSQENQPLQGGGDSLSAEHEMIDLRTDSPLDVMGERGQVLDRENERQVLRESLCSVLKGDGEEEDGEEEEGQRSKVEIEPEKEIEGQTGAHVRLHRKRRKKALDDLGEESLSAIITAAHEPISTSLNAMRSGSTPVSGVHSTSRDAIDQSREATFKKEKEEVQVRMWRSTPSTGGGDVDTNTPNRLHNDTGHERMLASRKVVDELESRASKVKIEPREPREEEIVRQTGVQKEGQVQRSTPSTAGGDIDKNRSLRDTERERMPASGKDVDKLEGRAGKVKIEPPADSEEEIVGQCGVHVELHRKEAPTDLREKGPKKNKESGTVKRVLQLEKVIRDLKEGRAAAAKELEESKRRIEELQTALSKEVSNRRITNDSRVRLVKRVLDLREGKERLTGTLKRLRVRYREVEQRLEKQLGVSEVRVFSLEELEDATNGFHANRKCDIGDLCGSFYRGRLSDGTPLLIKKVTAANMQRMDAVTFKMAVVDRVRTLRHPHLLTLLGACYERNYLVYRHDAKGTVKDWMVPGGGDVEMRRSEVLSWYVRFRVMVEVSRALFFLQSNVLPSGKPFIHRLIKPANVLLDHNFVAKIGGVEHALLSAQQFADSSGGGGGGGGIATSTSHCGGNHSLGAFLLDSNSQYMAPECFRSKVFDEKTDIFALGITILEMLTGKFWDARETVEGAMEDPATFEKILDPKAGCWNVELAREVAKLGLSCASLDRRNRPSMMASDVGILPVLEGVARKAELKTSGGSEEGTS</sequence>
<feature type="region of interest" description="Disordered" evidence="4">
    <location>
        <begin position="482"/>
        <end position="503"/>
    </location>
</feature>
<dbReference type="PANTHER" id="PTHR45647">
    <property type="entry name" value="OS02G0152300 PROTEIN"/>
    <property type="match status" value="1"/>
</dbReference>
<evidence type="ECO:0000256" key="3">
    <source>
        <dbReference type="SAM" id="Coils"/>
    </source>
</evidence>
<feature type="compositionally biased region" description="Polar residues" evidence="4">
    <location>
        <begin position="584"/>
        <end position="599"/>
    </location>
</feature>
<evidence type="ECO:0000256" key="2">
    <source>
        <dbReference type="PROSITE-ProRule" id="PRU00221"/>
    </source>
</evidence>
<dbReference type="InterPro" id="IPR000719">
    <property type="entry name" value="Prot_kinase_dom"/>
</dbReference>
<reference evidence="6 7" key="1">
    <citation type="journal article" date="2018" name="Cell">
        <title>The Chara Genome: Secondary Complexity and Implications for Plant Terrestrialization.</title>
        <authorList>
            <person name="Nishiyama T."/>
            <person name="Sakayama H."/>
            <person name="Vries J.D."/>
            <person name="Buschmann H."/>
            <person name="Saint-Marcoux D."/>
            <person name="Ullrich K.K."/>
            <person name="Haas F.B."/>
            <person name="Vanderstraeten L."/>
            <person name="Becker D."/>
            <person name="Lang D."/>
            <person name="Vosolsobe S."/>
            <person name="Rombauts S."/>
            <person name="Wilhelmsson P.K.I."/>
            <person name="Janitza P."/>
            <person name="Kern R."/>
            <person name="Heyl A."/>
            <person name="Rumpler F."/>
            <person name="Villalobos L.I.A.C."/>
            <person name="Clay J.M."/>
            <person name="Skokan R."/>
            <person name="Toyoda A."/>
            <person name="Suzuki Y."/>
            <person name="Kagoshima H."/>
            <person name="Schijlen E."/>
            <person name="Tajeshwar N."/>
            <person name="Catarino B."/>
            <person name="Hetherington A.J."/>
            <person name="Saltykova A."/>
            <person name="Bonnot C."/>
            <person name="Breuninger H."/>
            <person name="Symeonidi A."/>
            <person name="Radhakrishnan G.V."/>
            <person name="Van Nieuwerburgh F."/>
            <person name="Deforce D."/>
            <person name="Chang C."/>
            <person name="Karol K.G."/>
            <person name="Hedrich R."/>
            <person name="Ulvskov P."/>
            <person name="Glockner G."/>
            <person name="Delwiche C.F."/>
            <person name="Petrasek J."/>
            <person name="Van de Peer Y."/>
            <person name="Friml J."/>
            <person name="Beilby M."/>
            <person name="Dolan L."/>
            <person name="Kohara Y."/>
            <person name="Sugano S."/>
            <person name="Fujiyama A."/>
            <person name="Delaux P.-M."/>
            <person name="Quint M."/>
            <person name="TheiBen G."/>
            <person name="Hagemann M."/>
            <person name="Harholt J."/>
            <person name="Dunand C."/>
            <person name="Zachgo S."/>
            <person name="Langdale J."/>
            <person name="Maumus F."/>
            <person name="Straeten D.V.D."/>
            <person name="Gould S.B."/>
            <person name="Rensing S.A."/>
        </authorList>
    </citation>
    <scope>NUCLEOTIDE SEQUENCE [LARGE SCALE GENOMIC DNA]</scope>
    <source>
        <strain evidence="6 7">S276</strain>
    </source>
</reference>
<dbReference type="GO" id="GO:0004672">
    <property type="term" value="F:protein kinase activity"/>
    <property type="evidence" value="ECO:0007669"/>
    <property type="project" value="InterPro"/>
</dbReference>
<dbReference type="SUPFAM" id="SSF50978">
    <property type="entry name" value="WD40 repeat-like"/>
    <property type="match status" value="1"/>
</dbReference>
<accession>A0A388LKY4</accession>
<dbReference type="EMBL" id="BFEA01000424">
    <property type="protein sequence ID" value="GBG82979.1"/>
    <property type="molecule type" value="Genomic_DNA"/>
</dbReference>
<evidence type="ECO:0000313" key="7">
    <source>
        <dbReference type="Proteomes" id="UP000265515"/>
    </source>
</evidence>
<dbReference type="OrthoDB" id="4062651at2759"/>
<feature type="compositionally biased region" description="Basic and acidic residues" evidence="4">
    <location>
        <begin position="564"/>
        <end position="581"/>
    </location>
</feature>
<gene>
    <name evidence="6" type="ORF">CBR_g36505</name>
</gene>
<dbReference type="Gene3D" id="1.10.510.10">
    <property type="entry name" value="Transferase(Phosphotransferase) domain 1"/>
    <property type="match status" value="1"/>
</dbReference>